<feature type="domain" description="AB hydrolase-1" evidence="1">
    <location>
        <begin position="29"/>
        <end position="261"/>
    </location>
</feature>
<keyword evidence="3 4" id="KW-0002">3D-structure</keyword>
<dbReference type="OrthoDB" id="9780765at2"/>
<dbReference type="InterPro" id="IPR000073">
    <property type="entry name" value="AB_hydrolase_1"/>
</dbReference>
<proteinExistence type="evidence at protein level"/>
<dbReference type="HOGENOM" id="CLU_020336_7_1_4"/>
<dbReference type="KEGG" id="dar:Daro_3835"/>
<dbReference type="GO" id="GO:0016787">
    <property type="term" value="F:hydrolase activity"/>
    <property type="evidence" value="ECO:0007669"/>
    <property type="project" value="UniProtKB-KW"/>
</dbReference>
<evidence type="ECO:0000259" key="1">
    <source>
        <dbReference type="Pfam" id="PF00561"/>
    </source>
</evidence>
<protein>
    <submittedName>
        <fullName evidence="2">Alpha/beta hydrolase fold protein</fullName>
    </submittedName>
</protein>
<evidence type="ECO:0000313" key="2">
    <source>
        <dbReference type="EMBL" id="AAZ48563.1"/>
    </source>
</evidence>
<dbReference type="InterPro" id="IPR029058">
    <property type="entry name" value="AB_hydrolase_fold"/>
</dbReference>
<evidence type="ECO:0007829" key="3">
    <source>
        <dbReference type="PDB" id="8SDC"/>
    </source>
</evidence>
<dbReference type="Pfam" id="PF00561">
    <property type="entry name" value="Abhydrolase_1"/>
    <property type="match status" value="1"/>
</dbReference>
<dbReference type="AlphaFoldDB" id="Q479B8"/>
<dbReference type="eggNOG" id="COG0596">
    <property type="taxonomic scope" value="Bacteria"/>
</dbReference>
<accession>Q479B8</accession>
<dbReference type="PDB" id="8SDC">
    <property type="method" value="X-ray"/>
    <property type="resolution" value="1.86 A"/>
    <property type="chains" value="A/B=1-297"/>
</dbReference>
<organism evidence="2">
    <name type="scientific">Dechloromonas aromatica (strain RCB)</name>
    <dbReference type="NCBI Taxonomy" id="159087"/>
    <lineage>
        <taxon>Bacteria</taxon>
        <taxon>Pseudomonadati</taxon>
        <taxon>Pseudomonadota</taxon>
        <taxon>Betaproteobacteria</taxon>
        <taxon>Rhodocyclales</taxon>
        <taxon>Azonexaceae</taxon>
        <taxon>Dechloromonas</taxon>
    </lineage>
</organism>
<dbReference type="Gene3D" id="3.40.50.1820">
    <property type="entry name" value="alpha/beta hydrolase"/>
    <property type="match status" value="1"/>
</dbReference>
<evidence type="ECO:0007829" key="4">
    <source>
        <dbReference type="PDB" id="8SDD"/>
    </source>
</evidence>
<reference evidence="2" key="1">
    <citation type="submission" date="2005-08" db="EMBL/GenBank/DDBJ databases">
        <title>Complete sequence of Dechloromonas aromatica RCB.</title>
        <authorList>
            <person name="Salinero K.K."/>
            <person name="Copeland A."/>
            <person name="Lucas S."/>
            <person name="Lapidus A."/>
            <person name="Barry K."/>
            <person name="Detter J.C."/>
            <person name="Glavina T."/>
            <person name="Hammon N."/>
            <person name="Israni S."/>
            <person name="Pitluck S."/>
            <person name="Di Bartolo G."/>
            <person name="Trong S."/>
            <person name="Schmutz J."/>
            <person name="Larimer F."/>
            <person name="Land M."/>
            <person name="Ivanova N."/>
            <person name="Richardson P."/>
        </authorList>
    </citation>
    <scope>NUCLEOTIDE SEQUENCE</scope>
    <source>
        <strain evidence="2">RCB</strain>
    </source>
</reference>
<dbReference type="PDB" id="8SDD">
    <property type="method" value="X-ray"/>
    <property type="resolution" value="2.00 A"/>
    <property type="chains" value="A/B=1-296"/>
</dbReference>
<name>Q479B8_DECAR</name>
<dbReference type="SMR" id="Q479B8"/>
<dbReference type="PANTHER" id="PTHR43329">
    <property type="entry name" value="EPOXIDE HYDROLASE"/>
    <property type="match status" value="1"/>
</dbReference>
<dbReference type="EMBL" id="CP000089">
    <property type="protein sequence ID" value="AAZ48563.1"/>
    <property type="molecule type" value="Genomic_DNA"/>
</dbReference>
<dbReference type="SUPFAM" id="SSF53474">
    <property type="entry name" value="alpha/beta-Hydrolases"/>
    <property type="match status" value="1"/>
</dbReference>
<sequence length="303" mass="33595">MFDSSYVTRDVDVGATRIHVRVRENEGRPPLLLLHGYPETHAMWHKVASLLQDRFSLVLPDLRGYGDSGMPASQADAGNQSKRVMAQDMAELMTALGYQRFHVAAHDRGARVLHRLCLDHPGRIQTACIMDIAPTATTFALTNQALATSYFHWFFLIQAAPLPENMIAADPASWLKGCLSRWSMGNEEAFDPAVVSEYVRCFSNPEAIRCSCDDYRAAAGIDLQHDGEDAERRISCPLLVLWGNKGFVGRNYDVVALWREKALDVSGKGLPCGHFLPEELPNDVARELVEFIARHSSANSLAG</sequence>
<gene>
    <name evidence="2" type="ordered locus">Daro_3835</name>
</gene>
<dbReference type="ESTHER" id="decar-q479b8">
    <property type="family name" value="Haloacetate_dehalogenase"/>
</dbReference>
<reference evidence="3 4" key="2">
    <citation type="journal article" date="2023" name="FEBS J.">
        <title>Structural insights into hydrolytic defluorination of difluoroacetate by microbial fluoroacetate dehalogenases.</title>
        <authorList>
            <person name="Khusnutdinova A.N."/>
            <person name="Batyrova K.A."/>
            <person name="Brown G."/>
            <person name="Fedorchuk T."/>
            <person name="Chai Y.S."/>
            <person name="Skarina T."/>
            <person name="Flick R."/>
            <person name="Petit A.P."/>
            <person name="Savchenko A."/>
            <person name="Stogios P."/>
            <person name="Yakunin A.F."/>
        </authorList>
    </citation>
    <scope>X-RAY CRYSTALLOGRAPHY (1.86 ANGSTROMS) OF 1-297</scope>
</reference>
<keyword evidence="2" id="KW-0378">Hydrolase</keyword>
<dbReference type="STRING" id="159087.Daro_3835"/>